<feature type="region of interest" description="Disordered" evidence="9">
    <location>
        <begin position="27"/>
        <end position="125"/>
    </location>
</feature>
<evidence type="ECO:0000256" key="7">
    <source>
        <dbReference type="HAMAP-Rule" id="MF_02204"/>
    </source>
</evidence>
<reference evidence="11" key="1">
    <citation type="submission" date="2012-09" db="EMBL/GenBank/DDBJ databases">
        <title>Metagenomic Characterization of a Microbial Community in Wastewater Detects High Levels of Antibiotic Resistance.</title>
        <authorList>
            <person name="Abrams M."/>
            <person name="Caldwell A."/>
            <person name="Vandaei E."/>
            <person name="Lee W."/>
            <person name="Perrott J."/>
            <person name="Khan S.Y."/>
            <person name="Ta J."/>
            <person name="Romero D."/>
            <person name="Nguyen V."/>
            <person name="Pourmand N."/>
            <person name="Ouverney C.C."/>
        </authorList>
    </citation>
    <scope>NUCLEOTIDE SEQUENCE</scope>
</reference>
<dbReference type="PROSITE" id="PS51123">
    <property type="entry name" value="OMPA_2"/>
    <property type="match status" value="1"/>
</dbReference>
<evidence type="ECO:0000256" key="3">
    <source>
        <dbReference type="ARBA" id="ARBA00023136"/>
    </source>
</evidence>
<feature type="compositionally biased region" description="Low complexity" evidence="9">
    <location>
        <begin position="46"/>
        <end position="69"/>
    </location>
</feature>
<dbReference type="PANTHER" id="PTHR30329:SF21">
    <property type="entry name" value="LIPOPROTEIN YIAD-RELATED"/>
    <property type="match status" value="1"/>
</dbReference>
<dbReference type="InterPro" id="IPR006664">
    <property type="entry name" value="OMP_bac"/>
</dbReference>
<dbReference type="InterPro" id="IPR050330">
    <property type="entry name" value="Bact_OuterMem_StrucFunc"/>
</dbReference>
<evidence type="ECO:0000256" key="2">
    <source>
        <dbReference type="ARBA" id="ARBA00022729"/>
    </source>
</evidence>
<dbReference type="HAMAP" id="MF_02204">
    <property type="entry name" value="Pal"/>
    <property type="match status" value="1"/>
</dbReference>
<dbReference type="InterPro" id="IPR036737">
    <property type="entry name" value="OmpA-like_sf"/>
</dbReference>
<evidence type="ECO:0000256" key="6">
    <source>
        <dbReference type="ARBA" id="ARBA00023288"/>
    </source>
</evidence>
<keyword evidence="6 11" id="KW-0449">Lipoprotein</keyword>
<dbReference type="InterPro" id="IPR039001">
    <property type="entry name" value="Pal"/>
</dbReference>
<dbReference type="EMBL" id="JX649893">
    <property type="protein sequence ID" value="AGC72140.1"/>
    <property type="molecule type" value="Genomic_DNA"/>
</dbReference>
<evidence type="ECO:0000256" key="4">
    <source>
        <dbReference type="ARBA" id="ARBA00023139"/>
    </source>
</evidence>
<proteinExistence type="inferred from homology"/>
<dbReference type="AlphaFoldDB" id="L7W0U5"/>
<dbReference type="CDD" id="cd07185">
    <property type="entry name" value="OmpA_C-like"/>
    <property type="match status" value="1"/>
</dbReference>
<evidence type="ECO:0000256" key="8">
    <source>
        <dbReference type="PROSITE-ProRule" id="PRU00473"/>
    </source>
</evidence>
<keyword evidence="3 8" id="KW-0472">Membrane</keyword>
<dbReference type="GO" id="GO:0051301">
    <property type="term" value="P:cell division"/>
    <property type="evidence" value="ECO:0007669"/>
    <property type="project" value="InterPro"/>
</dbReference>
<keyword evidence="4" id="KW-0564">Palmitate</keyword>
<dbReference type="Pfam" id="PF00691">
    <property type="entry name" value="OmpA"/>
    <property type="match status" value="1"/>
</dbReference>
<accession>L7W0U5</accession>
<dbReference type="PANTHER" id="PTHR30329">
    <property type="entry name" value="STATOR ELEMENT OF FLAGELLAR MOTOR COMPLEX"/>
    <property type="match status" value="1"/>
</dbReference>
<keyword evidence="2" id="KW-0732">Signal</keyword>
<protein>
    <recommendedName>
        <fullName evidence="7">Peptidoglycan-associated protein</fullName>
    </recommendedName>
</protein>
<dbReference type="SUPFAM" id="SSF103088">
    <property type="entry name" value="OmpA-like"/>
    <property type="match status" value="1"/>
</dbReference>
<keyword evidence="5" id="KW-0998">Cell outer membrane</keyword>
<dbReference type="GO" id="GO:0009279">
    <property type="term" value="C:cell outer membrane"/>
    <property type="evidence" value="ECO:0007669"/>
    <property type="project" value="UniProtKB-SubCell"/>
</dbReference>
<organism evidence="11">
    <name type="scientific">uncultured bacterium A1Q1_fos_560</name>
    <dbReference type="NCBI Taxonomy" id="1256584"/>
    <lineage>
        <taxon>Bacteria</taxon>
        <taxon>environmental samples</taxon>
    </lineage>
</organism>
<evidence type="ECO:0000259" key="10">
    <source>
        <dbReference type="PROSITE" id="PS51123"/>
    </source>
</evidence>
<dbReference type="PRINTS" id="PR01021">
    <property type="entry name" value="OMPADOMAIN"/>
</dbReference>
<comment type="subcellular location">
    <subcellularLocation>
        <location evidence="1">Cell outer membrane</location>
    </subcellularLocation>
</comment>
<sequence>MSIRVAAMGLTIGVGMLLVMQAGCSKKSIQSGGDTQSSERGMAKSGAPAQSQGQVPPPSQGQLSSPSGLDAPSATFPDLSLSSKPEDPETGGLRGFDSVSGGKAPSEERLGGGGTMLAKVEPSESTARQIEEIRREQAKEQAASAEAGLRDVFFGYDSWTITEEGRLSLTQDAQWIKANTGALVKIEGHCDERGTLAYNLVLGEKRAKAVRNYLVELGVGANRLSVVSYGKERPFCNERSESCYQQNRRGHVVVRSK</sequence>
<dbReference type="Gene3D" id="3.30.1330.60">
    <property type="entry name" value="OmpA-like domain"/>
    <property type="match status" value="1"/>
</dbReference>
<name>L7W0U5_9BACT</name>
<feature type="domain" description="OmpA-like" evidence="10">
    <location>
        <begin position="141"/>
        <end position="257"/>
    </location>
</feature>
<evidence type="ECO:0000256" key="1">
    <source>
        <dbReference type="ARBA" id="ARBA00004442"/>
    </source>
</evidence>
<gene>
    <name evidence="7" type="primary">pal</name>
</gene>
<evidence type="ECO:0000256" key="9">
    <source>
        <dbReference type="SAM" id="MobiDB-lite"/>
    </source>
</evidence>
<evidence type="ECO:0000313" key="11">
    <source>
        <dbReference type="EMBL" id="AGC72140.1"/>
    </source>
</evidence>
<dbReference type="InterPro" id="IPR006665">
    <property type="entry name" value="OmpA-like"/>
</dbReference>
<evidence type="ECO:0000256" key="5">
    <source>
        <dbReference type="ARBA" id="ARBA00023237"/>
    </source>
</evidence>
<comment type="similarity">
    <text evidence="7">Belongs to the Pal lipoprotein family.</text>
</comment>
<feature type="compositionally biased region" description="Polar residues" evidence="9">
    <location>
        <begin position="27"/>
        <end position="39"/>
    </location>
</feature>